<dbReference type="OrthoDB" id="247722at2157"/>
<reference evidence="2" key="1">
    <citation type="submission" date="2019-05" db="EMBL/GenBank/DDBJ databases">
        <title>Genome sequence and methylation pattern of the halophilic Archaeon Natrinema versiforme BOL5-4.</title>
        <authorList>
            <person name="DasSarma P."/>
            <person name="Anton B.P."/>
            <person name="DasSarma S.L."/>
            <person name="Martinez F.L."/>
            <person name="Guzman D."/>
            <person name="Roberts R.J."/>
            <person name="DasSarma S."/>
        </authorList>
    </citation>
    <scope>NUCLEOTIDE SEQUENCE [LARGE SCALE GENOMIC DNA]</scope>
    <source>
        <strain evidence="2">BOL5-4</strain>
    </source>
</reference>
<evidence type="ECO:0000313" key="1">
    <source>
        <dbReference type="EMBL" id="QCS42430.1"/>
    </source>
</evidence>
<gene>
    <name evidence="1" type="ORF">FEJ81_08675</name>
</gene>
<proteinExistence type="predicted"/>
<dbReference type="Proteomes" id="UP000302218">
    <property type="component" value="Chromosome"/>
</dbReference>
<dbReference type="EMBL" id="CP040330">
    <property type="protein sequence ID" value="QCS42430.1"/>
    <property type="molecule type" value="Genomic_DNA"/>
</dbReference>
<dbReference type="GeneID" id="40265342"/>
<protein>
    <recommendedName>
        <fullName evidence="3">ArsR family transcriptional regulator</fullName>
    </recommendedName>
</protein>
<dbReference type="AlphaFoldDB" id="A0A4P8WGL2"/>
<accession>A0A4P8WGL2</accession>
<dbReference type="Gene3D" id="1.10.10.10">
    <property type="entry name" value="Winged helix-like DNA-binding domain superfamily/Winged helix DNA-binding domain"/>
    <property type="match status" value="1"/>
</dbReference>
<dbReference type="RefSeq" id="WP_138244916.1">
    <property type="nucleotide sequence ID" value="NZ_CP040330.1"/>
</dbReference>
<organism evidence="1 2">
    <name type="scientific">Natrinema versiforme</name>
    <dbReference type="NCBI Taxonomy" id="88724"/>
    <lineage>
        <taxon>Archaea</taxon>
        <taxon>Methanobacteriati</taxon>
        <taxon>Methanobacteriota</taxon>
        <taxon>Stenosarchaea group</taxon>
        <taxon>Halobacteria</taxon>
        <taxon>Halobacteriales</taxon>
        <taxon>Natrialbaceae</taxon>
        <taxon>Natrinema</taxon>
    </lineage>
</organism>
<sequence length="138" mass="15950">MDGPRSHTTEDQIRRWDRVFTALSAEPRRRIVEALIEVSAGESIRLPEAASNQNGSSELEQLRLRLCHHHLPLLEEAGFVQWENDPLCAYRGRDFEEVSVVLESLYANAEEIPDRLVTGYRTLERERESDSSECDLRR</sequence>
<evidence type="ECO:0000313" key="2">
    <source>
        <dbReference type="Proteomes" id="UP000302218"/>
    </source>
</evidence>
<dbReference type="InterPro" id="IPR036388">
    <property type="entry name" value="WH-like_DNA-bd_sf"/>
</dbReference>
<dbReference type="KEGG" id="nvr:FEJ81_08675"/>
<name>A0A4P8WGL2_9EURY</name>
<evidence type="ECO:0008006" key="3">
    <source>
        <dbReference type="Google" id="ProtNLM"/>
    </source>
</evidence>